<accession>V5G1K6</accession>
<protein>
    <recommendedName>
        <fullName evidence="6">Zn(2)-C6 fungal-type domain-containing protein</fullName>
    </recommendedName>
</protein>
<keyword evidence="2" id="KW-0238">DNA-binding</keyword>
<dbReference type="Proteomes" id="UP000018001">
    <property type="component" value="Unassembled WGS sequence"/>
</dbReference>
<keyword evidence="4" id="KW-0539">Nucleus</keyword>
<dbReference type="InterPro" id="IPR021858">
    <property type="entry name" value="Fun_TF"/>
</dbReference>
<dbReference type="PROSITE" id="PS00463">
    <property type="entry name" value="ZN2_CY6_FUNGAL_1"/>
    <property type="match status" value="1"/>
</dbReference>
<feature type="domain" description="Zn(2)-C6 fungal-type" evidence="6">
    <location>
        <begin position="25"/>
        <end position="55"/>
    </location>
</feature>
<dbReference type="Pfam" id="PF11951">
    <property type="entry name" value="Fungal_trans_2"/>
    <property type="match status" value="1"/>
</dbReference>
<dbReference type="InParanoid" id="V5G1K6"/>
<gene>
    <name evidence="7" type="ORF">PVAR5_6939</name>
</gene>
<dbReference type="InterPro" id="IPR036864">
    <property type="entry name" value="Zn2-C6_fun-type_DNA-bd_sf"/>
</dbReference>
<dbReference type="SUPFAM" id="SSF57701">
    <property type="entry name" value="Zn2/Cys6 DNA-binding domain"/>
    <property type="match status" value="1"/>
</dbReference>
<dbReference type="OrthoDB" id="3031538at2759"/>
<evidence type="ECO:0000256" key="4">
    <source>
        <dbReference type="ARBA" id="ARBA00023242"/>
    </source>
</evidence>
<keyword evidence="3" id="KW-0804">Transcription</keyword>
<name>V5G1K6_BYSSN</name>
<dbReference type="eggNOG" id="ENOG502SJNF">
    <property type="taxonomic scope" value="Eukaryota"/>
</dbReference>
<dbReference type="GO" id="GO:0008270">
    <property type="term" value="F:zinc ion binding"/>
    <property type="evidence" value="ECO:0007669"/>
    <property type="project" value="InterPro"/>
</dbReference>
<dbReference type="Gene3D" id="4.10.240.10">
    <property type="entry name" value="Zn(2)-C6 fungal-type DNA-binding domain"/>
    <property type="match status" value="1"/>
</dbReference>
<dbReference type="Pfam" id="PF00172">
    <property type="entry name" value="Zn_clus"/>
    <property type="match status" value="1"/>
</dbReference>
<dbReference type="CDD" id="cd00067">
    <property type="entry name" value="GAL4"/>
    <property type="match status" value="1"/>
</dbReference>
<evidence type="ECO:0000259" key="6">
    <source>
        <dbReference type="PROSITE" id="PS50048"/>
    </source>
</evidence>
<evidence type="ECO:0000256" key="1">
    <source>
        <dbReference type="ARBA" id="ARBA00023015"/>
    </source>
</evidence>
<dbReference type="InterPro" id="IPR001138">
    <property type="entry name" value="Zn2Cys6_DnaBD"/>
</dbReference>
<evidence type="ECO:0000256" key="3">
    <source>
        <dbReference type="ARBA" id="ARBA00023163"/>
    </source>
</evidence>
<sequence length="411" mass="46820">MPSQTSGAGEHPPRRRRAHTKSRRGCRNCKLRRVKCDEDKPNCQKCLLFGVTCNYNASNVPDLQVASQERSGSISPENDYGQIVFNVKPNLSPLRPVVVVGNNDTSFKLDLESISRLDKFRQRTVFTFATTNNLEVYQNRVVQLAVENPFLMHSILAVTAAHDRHLSMSLDNTRRSLTEAYHWSRSAALLNKKLSSPIGPEDRDPLWATAALLSILDLCSTEASCPEEAWPLKPSHPSDLDWLSFTKGKHAVWKVANPMRKDSIFSKMTPEYRVLMMNSSLCEIKDIPSEFVHLFYLDGPQPLHQNPYYSPISVVTHLLDVPCTQASMIRYLKFLGSMDAGFKSLLHGKDPRALLIVAFWYGPMCESLWWISRRARLECQAICLYLERYHPEETDIQRLLERPKRQCGLAS</sequence>
<dbReference type="GO" id="GO:0001228">
    <property type="term" value="F:DNA-binding transcription activator activity, RNA polymerase II-specific"/>
    <property type="evidence" value="ECO:0007669"/>
    <property type="project" value="TreeGrafter"/>
</dbReference>
<dbReference type="PANTHER" id="PTHR47784">
    <property type="entry name" value="STEROL UPTAKE CONTROL PROTEIN 2"/>
    <property type="match status" value="1"/>
</dbReference>
<dbReference type="SMART" id="SM00066">
    <property type="entry name" value="GAL4"/>
    <property type="match status" value="1"/>
</dbReference>
<evidence type="ECO:0000313" key="8">
    <source>
        <dbReference type="Proteomes" id="UP000018001"/>
    </source>
</evidence>
<keyword evidence="8" id="KW-1185">Reference proteome</keyword>
<dbReference type="HOGENOM" id="CLU_024934_9_2_1"/>
<dbReference type="AlphaFoldDB" id="V5G1K6"/>
<evidence type="ECO:0000256" key="2">
    <source>
        <dbReference type="ARBA" id="ARBA00023125"/>
    </source>
</evidence>
<evidence type="ECO:0000256" key="5">
    <source>
        <dbReference type="SAM" id="MobiDB-lite"/>
    </source>
</evidence>
<keyword evidence="1" id="KW-0805">Transcription regulation</keyword>
<feature type="compositionally biased region" description="Basic residues" evidence="5">
    <location>
        <begin position="13"/>
        <end position="23"/>
    </location>
</feature>
<dbReference type="GO" id="GO:0003677">
    <property type="term" value="F:DNA binding"/>
    <property type="evidence" value="ECO:0007669"/>
    <property type="project" value="UniProtKB-KW"/>
</dbReference>
<organism evidence="7 8">
    <name type="scientific">Byssochlamys spectabilis (strain No. 5 / NBRC 109023)</name>
    <name type="common">Paecilomyces variotii</name>
    <dbReference type="NCBI Taxonomy" id="1356009"/>
    <lineage>
        <taxon>Eukaryota</taxon>
        <taxon>Fungi</taxon>
        <taxon>Dikarya</taxon>
        <taxon>Ascomycota</taxon>
        <taxon>Pezizomycotina</taxon>
        <taxon>Eurotiomycetes</taxon>
        <taxon>Eurotiomycetidae</taxon>
        <taxon>Eurotiales</taxon>
        <taxon>Thermoascaceae</taxon>
        <taxon>Paecilomyces</taxon>
    </lineage>
</organism>
<dbReference type="EMBL" id="BAUL01000236">
    <property type="protein sequence ID" value="GAD98248.1"/>
    <property type="molecule type" value="Genomic_DNA"/>
</dbReference>
<dbReference type="PROSITE" id="PS50048">
    <property type="entry name" value="ZN2_CY6_FUNGAL_2"/>
    <property type="match status" value="1"/>
</dbReference>
<proteinExistence type="predicted"/>
<feature type="region of interest" description="Disordered" evidence="5">
    <location>
        <begin position="1"/>
        <end position="23"/>
    </location>
</feature>
<dbReference type="PANTHER" id="PTHR47784:SF9">
    <property type="entry name" value="ZN(II)2CYS6 TRANSCRIPTION FACTOR (EUROFUNG)"/>
    <property type="match status" value="1"/>
</dbReference>
<comment type="caution">
    <text evidence="7">The sequence shown here is derived from an EMBL/GenBank/DDBJ whole genome shotgun (WGS) entry which is preliminary data.</text>
</comment>
<dbReference type="InterPro" id="IPR053157">
    <property type="entry name" value="Sterol_Uptake_Regulator"/>
</dbReference>
<evidence type="ECO:0000313" key="7">
    <source>
        <dbReference type="EMBL" id="GAD98248.1"/>
    </source>
</evidence>
<reference evidence="8" key="1">
    <citation type="journal article" date="2014" name="Genome Announc.">
        <title>Draft genome sequence of the formaldehyde-resistant fungus Byssochlamys spectabilis No. 5 (anamorph Paecilomyces variotii No. 5) (NBRC109023).</title>
        <authorList>
            <person name="Oka T."/>
            <person name="Ekino K."/>
            <person name="Fukuda K."/>
            <person name="Nomura Y."/>
        </authorList>
    </citation>
    <scope>NUCLEOTIDE SEQUENCE [LARGE SCALE GENOMIC DNA]</scope>
    <source>
        <strain evidence="8">No. 5 / NBRC 109023</strain>
    </source>
</reference>